<organism evidence="4 5">
    <name type="scientific">Nocardia goodfellowii</name>
    <dbReference type="NCBI Taxonomy" id="882446"/>
    <lineage>
        <taxon>Bacteria</taxon>
        <taxon>Bacillati</taxon>
        <taxon>Actinomycetota</taxon>
        <taxon>Actinomycetes</taxon>
        <taxon>Mycobacteriales</taxon>
        <taxon>Nocardiaceae</taxon>
        <taxon>Nocardia</taxon>
    </lineage>
</organism>
<evidence type="ECO:0000313" key="5">
    <source>
        <dbReference type="Proteomes" id="UP001519325"/>
    </source>
</evidence>
<feature type="compositionally biased region" description="Low complexity" evidence="2">
    <location>
        <begin position="30"/>
        <end position="50"/>
    </location>
</feature>
<keyword evidence="5" id="KW-1185">Reference proteome</keyword>
<dbReference type="Proteomes" id="UP001519325">
    <property type="component" value="Unassembled WGS sequence"/>
</dbReference>
<evidence type="ECO:0000256" key="1">
    <source>
        <dbReference type="SAM" id="Coils"/>
    </source>
</evidence>
<dbReference type="RefSeq" id="WP_209896775.1">
    <property type="nucleotide sequence ID" value="NZ_JAGGMR010000001.1"/>
</dbReference>
<dbReference type="SUPFAM" id="SSF117892">
    <property type="entry name" value="Band 7/SPFH domain"/>
    <property type="match status" value="1"/>
</dbReference>
<feature type="domain" description="Band 7" evidence="3">
    <location>
        <begin position="83"/>
        <end position="275"/>
    </location>
</feature>
<dbReference type="EMBL" id="JAGGMR010000001">
    <property type="protein sequence ID" value="MBP2193542.1"/>
    <property type="molecule type" value="Genomic_DNA"/>
</dbReference>
<keyword evidence="1" id="KW-0175">Coiled coil</keyword>
<evidence type="ECO:0000256" key="2">
    <source>
        <dbReference type="SAM" id="MobiDB-lite"/>
    </source>
</evidence>
<dbReference type="InterPro" id="IPR001107">
    <property type="entry name" value="Band_7"/>
</dbReference>
<gene>
    <name evidence="4" type="ORF">BJ987_006443</name>
</gene>
<feature type="coiled-coil region" evidence="1">
    <location>
        <begin position="286"/>
        <end position="369"/>
    </location>
</feature>
<proteinExistence type="predicted"/>
<dbReference type="Pfam" id="PF01145">
    <property type="entry name" value="Band_7"/>
    <property type="match status" value="1"/>
</dbReference>
<reference evidence="4 5" key="1">
    <citation type="submission" date="2021-03" db="EMBL/GenBank/DDBJ databases">
        <title>Sequencing the genomes of 1000 actinobacteria strains.</title>
        <authorList>
            <person name="Klenk H.-P."/>
        </authorList>
    </citation>
    <scope>NUCLEOTIDE SEQUENCE [LARGE SCALE GENOMIC DNA]</scope>
    <source>
        <strain evidence="4 5">DSM 45516</strain>
    </source>
</reference>
<evidence type="ECO:0000313" key="4">
    <source>
        <dbReference type="EMBL" id="MBP2193542.1"/>
    </source>
</evidence>
<protein>
    <submittedName>
        <fullName evidence="4">Lambda repressor-like predicted transcriptional regulator</fullName>
    </submittedName>
</protein>
<evidence type="ECO:0000259" key="3">
    <source>
        <dbReference type="Pfam" id="PF01145"/>
    </source>
</evidence>
<sequence length="473" mass="51603">MGSNPGKNTYLDQVVAQSAALEDDLRTRKPAAAAAPMAAPGGPAPRGALAKRADRVVATPPGAGTGPVEVRVTGFWRWRTVLVPPNAFVVHTRRGRSEPMHIGLGVSFGFNPATDSYLVVPGAMQTILINAYCICSELQGVLVQGYVQWIIEDFGTAYRKLDFSDPEDPMRLVNIQLREQAEAAIKDKVSTMGVRDVLSDKQPIIEELTARLRAVAEGSAETSGTGHGDRGLGLRIVTVQIKEAVVSSSTLWENLQKPYRSEQNQVARLAELAAQEVISARETAANRTAEERRIENERELAELRARNEAARFDRETVEQLRRTTREHDDQRAIADLAQETALHALRLEREQHDQKVENLRRRLELQSQELDGKLAGAAAESQARHNAELLALERERVRVDTANTQNAANLQARLVDGLPDIVAKLPKPAELKSYQIGGDFSTVSALLTQIGAVVESWSAAKGSEPNGTNTSAG</sequence>
<comment type="caution">
    <text evidence="4">The sequence shown here is derived from an EMBL/GenBank/DDBJ whole genome shotgun (WGS) entry which is preliminary data.</text>
</comment>
<name>A0ABS4QPB6_9NOCA</name>
<accession>A0ABS4QPB6</accession>
<dbReference type="InterPro" id="IPR036013">
    <property type="entry name" value="Band_7/SPFH_dom_sf"/>
</dbReference>
<feature type="region of interest" description="Disordered" evidence="2">
    <location>
        <begin position="23"/>
        <end position="53"/>
    </location>
</feature>
<dbReference type="Gene3D" id="3.30.479.30">
    <property type="entry name" value="Band 7 domain"/>
    <property type="match status" value="1"/>
</dbReference>